<feature type="region of interest" description="Disordered" evidence="1">
    <location>
        <begin position="37"/>
        <end position="78"/>
    </location>
</feature>
<evidence type="ECO:0000259" key="3">
    <source>
        <dbReference type="Pfam" id="PF14016"/>
    </source>
</evidence>
<evidence type="ECO:0000256" key="1">
    <source>
        <dbReference type="SAM" id="MobiDB-lite"/>
    </source>
</evidence>
<protein>
    <recommendedName>
        <fullName evidence="3">DUF4232 domain-containing protein</fullName>
    </recommendedName>
</protein>
<keyword evidence="5" id="KW-1185">Reference proteome</keyword>
<organism evidence="4 5">
    <name type="scientific">Actinoplanes awajinensis subsp. mycoplanecinus</name>
    <dbReference type="NCBI Taxonomy" id="135947"/>
    <lineage>
        <taxon>Bacteria</taxon>
        <taxon>Bacillati</taxon>
        <taxon>Actinomycetota</taxon>
        <taxon>Actinomycetes</taxon>
        <taxon>Micromonosporales</taxon>
        <taxon>Micromonosporaceae</taxon>
        <taxon>Actinoplanes</taxon>
    </lineage>
</organism>
<dbReference type="AlphaFoldDB" id="A0A0X3V0C5"/>
<feature type="domain" description="DUF4232" evidence="3">
    <location>
        <begin position="77"/>
        <end position="209"/>
    </location>
</feature>
<evidence type="ECO:0000313" key="4">
    <source>
        <dbReference type="EMBL" id="KUL36706.1"/>
    </source>
</evidence>
<dbReference type="Pfam" id="PF14016">
    <property type="entry name" value="DUF4232"/>
    <property type="match status" value="1"/>
</dbReference>
<proteinExistence type="predicted"/>
<feature type="signal peptide" evidence="2">
    <location>
        <begin position="1"/>
        <end position="24"/>
    </location>
</feature>
<comment type="caution">
    <text evidence="4">The sequence shown here is derived from an EMBL/GenBank/DDBJ whole genome shotgun (WGS) entry which is preliminary data.</text>
</comment>
<evidence type="ECO:0000256" key="2">
    <source>
        <dbReference type="SAM" id="SignalP"/>
    </source>
</evidence>
<accession>A0A0X3V0C5</accession>
<sequence>MNSDMRTRALMIAVPALVLIGSVAGCSSTATPAAQPTAAASATGSPAATTTASTTKPANTTKPAGTATTGGTEASACTSADMKTTVTAQSDGGDTLQKGLVTLTNTGKATCTLDGWVAISLVNAADEVVPVPTRKVPQPGPAEAFTVKPGTSAFAGFTWTTCDKGDASCGVGNTLRYNLEASTDGPVAELEGFPAGERSGITMKSLTIGTLQPSRQGVVAW</sequence>
<evidence type="ECO:0000313" key="5">
    <source>
        <dbReference type="Proteomes" id="UP000053244"/>
    </source>
</evidence>
<dbReference type="RefSeq" id="WP_067688885.1">
    <property type="nucleotide sequence ID" value="NZ_LLZH01000085.1"/>
</dbReference>
<dbReference type="Proteomes" id="UP000053244">
    <property type="component" value="Unassembled WGS sequence"/>
</dbReference>
<dbReference type="OrthoDB" id="3297425at2"/>
<gene>
    <name evidence="4" type="ORF">ADL15_12800</name>
</gene>
<feature type="chain" id="PRO_5038553521" description="DUF4232 domain-containing protein" evidence="2">
    <location>
        <begin position="25"/>
        <end position="221"/>
    </location>
</feature>
<reference evidence="4 5" key="1">
    <citation type="submission" date="2015-10" db="EMBL/GenBank/DDBJ databases">
        <authorList>
            <person name="Gilbert D.G."/>
        </authorList>
    </citation>
    <scope>NUCLEOTIDE SEQUENCE [LARGE SCALE GENOMIC DNA]</scope>
    <source>
        <strain evidence="4 5">NRRL B-16712</strain>
    </source>
</reference>
<dbReference type="EMBL" id="LLZH01000085">
    <property type="protein sequence ID" value="KUL36706.1"/>
    <property type="molecule type" value="Genomic_DNA"/>
</dbReference>
<keyword evidence="2" id="KW-0732">Signal</keyword>
<dbReference type="PROSITE" id="PS51257">
    <property type="entry name" value="PROKAR_LIPOPROTEIN"/>
    <property type="match status" value="1"/>
</dbReference>
<name>A0A0X3V0C5_9ACTN</name>
<dbReference type="InterPro" id="IPR025326">
    <property type="entry name" value="DUF4232"/>
</dbReference>